<evidence type="ECO:0000256" key="1">
    <source>
        <dbReference type="SAM" id="MobiDB-lite"/>
    </source>
</evidence>
<feature type="compositionally biased region" description="Basic residues" evidence="1">
    <location>
        <begin position="240"/>
        <end position="250"/>
    </location>
</feature>
<dbReference type="KEGG" id="beq:BEWA_051720"/>
<reference evidence="2 3" key="1">
    <citation type="journal article" date="2012" name="BMC Genomics">
        <title>Comparative genomic analysis and phylogenetic position of Theileria equi.</title>
        <authorList>
            <person name="Kappmeyer L.S."/>
            <person name="Thiagarajan M."/>
            <person name="Herndon D.R."/>
            <person name="Ramsay J.D."/>
            <person name="Caler E."/>
            <person name="Djikeng A."/>
            <person name="Gillespie J.J."/>
            <person name="Lau A.O."/>
            <person name="Roalson E.H."/>
            <person name="Silva J.C."/>
            <person name="Silva M.G."/>
            <person name="Suarez C.E."/>
            <person name="Ueti M.W."/>
            <person name="Nene V.M."/>
            <person name="Mealey R.H."/>
            <person name="Knowles D.P."/>
            <person name="Brayton K.A."/>
        </authorList>
    </citation>
    <scope>NUCLEOTIDE SEQUENCE [LARGE SCALE GENOMIC DNA]</scope>
    <source>
        <strain evidence="2 3">WA</strain>
    </source>
</reference>
<feature type="compositionally biased region" description="Basic and acidic residues" evidence="1">
    <location>
        <begin position="43"/>
        <end position="53"/>
    </location>
</feature>
<dbReference type="eggNOG" id="KOG3391">
    <property type="taxonomic scope" value="Eukaryota"/>
</dbReference>
<feature type="compositionally biased region" description="Low complexity" evidence="1">
    <location>
        <begin position="61"/>
        <end position="72"/>
    </location>
</feature>
<feature type="compositionally biased region" description="Basic residues" evidence="1">
    <location>
        <begin position="107"/>
        <end position="146"/>
    </location>
</feature>
<feature type="compositionally biased region" description="Low complexity" evidence="1">
    <location>
        <begin position="1"/>
        <end position="38"/>
    </location>
</feature>
<gene>
    <name evidence="2" type="ORF">BEWA_051720</name>
</gene>
<comment type="caution">
    <text evidence="2">The sequence shown here is derived from an EMBL/GenBank/DDBJ whole genome shotgun (WGS) entry which is preliminary data.</text>
</comment>
<dbReference type="Gene3D" id="3.10.20.550">
    <property type="entry name" value="ASAP complex, SAP18 subunit"/>
    <property type="match status" value="1"/>
</dbReference>
<sequence length="438" mass="52257">MRSISSSRSRSMSLSRSVSTKRSMSLDNTTNTGNNNTNKPRTYSKDTSTDSKRGTRRGFRYSSSVDSTSSYDNKYHNYKKFKERSLSKNKRRKTRRSVSRSFDRYRSRSAKRRSRDSHRHSSRDSRKGHHRHSRRVRKYSSSRSRSPKRDRYSRRSTDSLGRDRRTDHRRPSDRDFKNSTDRHTKGHRDDPERAHRKSVDRRNTYKSPRRDYNRRDLSNEKFATERKYRSSRSHSSFEKRRSRRSFHRKSPGRDRTSPYRIRNRGYDPAMNREADTFRFVNRRNAIGKTRDHGHRRDFKAILQNQNFLKRELSGLRKNGLLKEDEKLLKVDRNEHTPFLLKIATQFDDEMEGDKKNEELHLYVWLDTSLRDIVNLVKDICPRTRTENKFWVFKQISDGNVGDEVGNLHCNKLNYKEDSKTLASFKFSIGNSLSLSFKE</sequence>
<feature type="compositionally biased region" description="Basic residues" evidence="1">
    <location>
        <begin position="76"/>
        <end position="98"/>
    </location>
</feature>
<organism evidence="2 3">
    <name type="scientific">Theileria equi strain WA</name>
    <dbReference type="NCBI Taxonomy" id="1537102"/>
    <lineage>
        <taxon>Eukaryota</taxon>
        <taxon>Sar</taxon>
        <taxon>Alveolata</taxon>
        <taxon>Apicomplexa</taxon>
        <taxon>Aconoidasida</taxon>
        <taxon>Piroplasmida</taxon>
        <taxon>Theileriidae</taxon>
        <taxon>Theileria</taxon>
    </lineage>
</organism>
<dbReference type="AlphaFoldDB" id="L1LD64"/>
<dbReference type="STRING" id="1537102.L1LD64"/>
<feature type="region of interest" description="Disordered" evidence="1">
    <location>
        <begin position="1"/>
        <end position="266"/>
    </location>
</feature>
<dbReference type="EMBL" id="ACOU01000003">
    <property type="protein sequence ID" value="EKX73118.1"/>
    <property type="molecule type" value="Genomic_DNA"/>
</dbReference>
<feature type="compositionally biased region" description="Basic and acidic residues" evidence="1">
    <location>
        <begin position="200"/>
        <end position="228"/>
    </location>
</feature>
<dbReference type="InterPro" id="IPR042534">
    <property type="entry name" value="SAP18_sf"/>
</dbReference>
<protein>
    <submittedName>
        <fullName evidence="2">Uncharacterized protein</fullName>
    </submittedName>
</protein>
<accession>L1LD64</accession>
<evidence type="ECO:0000313" key="2">
    <source>
        <dbReference type="EMBL" id="EKX73118.1"/>
    </source>
</evidence>
<dbReference type="Pfam" id="PF06487">
    <property type="entry name" value="SAP18"/>
    <property type="match status" value="1"/>
</dbReference>
<dbReference type="VEuPathDB" id="PiroplasmaDB:BEWA_051720"/>
<feature type="compositionally biased region" description="Basic and acidic residues" evidence="1">
    <location>
        <begin position="147"/>
        <end position="193"/>
    </location>
</feature>
<dbReference type="GeneID" id="15803088"/>
<dbReference type="InterPro" id="IPR010516">
    <property type="entry name" value="SAP18"/>
</dbReference>
<proteinExistence type="predicted"/>
<evidence type="ECO:0000313" key="3">
    <source>
        <dbReference type="Proteomes" id="UP000031512"/>
    </source>
</evidence>
<keyword evidence="3" id="KW-1185">Reference proteome</keyword>
<name>L1LD64_THEEQ</name>
<dbReference type="RefSeq" id="XP_004832570.1">
    <property type="nucleotide sequence ID" value="XM_004832513.1"/>
</dbReference>
<dbReference type="Proteomes" id="UP000031512">
    <property type="component" value="Unassembled WGS sequence"/>
</dbReference>
<dbReference type="OrthoDB" id="440566at2759"/>